<organism evidence="8 9">
    <name type="scientific">Thermocatellispora tengchongensis</name>
    <dbReference type="NCBI Taxonomy" id="1073253"/>
    <lineage>
        <taxon>Bacteria</taxon>
        <taxon>Bacillati</taxon>
        <taxon>Actinomycetota</taxon>
        <taxon>Actinomycetes</taxon>
        <taxon>Streptosporangiales</taxon>
        <taxon>Streptosporangiaceae</taxon>
        <taxon>Thermocatellispora</taxon>
    </lineage>
</organism>
<dbReference type="RefSeq" id="WP_185049804.1">
    <property type="nucleotide sequence ID" value="NZ_BAABIX010000005.1"/>
</dbReference>
<comment type="caution">
    <text evidence="8">The sequence shown here is derived from an EMBL/GenBank/DDBJ whole genome shotgun (WGS) entry which is preliminary data.</text>
</comment>
<feature type="domain" description="Major facilitator superfamily (MFS) profile" evidence="7">
    <location>
        <begin position="1"/>
        <end position="390"/>
    </location>
</feature>
<comment type="subcellular location">
    <subcellularLocation>
        <location evidence="1">Cell membrane</location>
        <topology evidence="1">Multi-pass membrane protein</topology>
    </subcellularLocation>
</comment>
<feature type="transmembrane region" description="Helical" evidence="6">
    <location>
        <begin position="238"/>
        <end position="264"/>
    </location>
</feature>
<accession>A0A840P5P5</accession>
<dbReference type="AlphaFoldDB" id="A0A840P5P5"/>
<evidence type="ECO:0000256" key="2">
    <source>
        <dbReference type="ARBA" id="ARBA00022692"/>
    </source>
</evidence>
<dbReference type="GO" id="GO:0022857">
    <property type="term" value="F:transmembrane transporter activity"/>
    <property type="evidence" value="ECO:0007669"/>
    <property type="project" value="InterPro"/>
</dbReference>
<gene>
    <name evidence="8" type="ORF">HNP84_002511</name>
</gene>
<dbReference type="SUPFAM" id="SSF103473">
    <property type="entry name" value="MFS general substrate transporter"/>
    <property type="match status" value="1"/>
</dbReference>
<evidence type="ECO:0000313" key="9">
    <source>
        <dbReference type="Proteomes" id="UP000578449"/>
    </source>
</evidence>
<proteinExistence type="predicted"/>
<feature type="transmembrane region" description="Helical" evidence="6">
    <location>
        <begin position="138"/>
        <end position="161"/>
    </location>
</feature>
<feature type="transmembrane region" description="Helical" evidence="6">
    <location>
        <begin position="276"/>
        <end position="293"/>
    </location>
</feature>
<evidence type="ECO:0000256" key="6">
    <source>
        <dbReference type="SAM" id="Phobius"/>
    </source>
</evidence>
<feature type="transmembrane region" description="Helical" evidence="6">
    <location>
        <begin position="46"/>
        <end position="66"/>
    </location>
</feature>
<feature type="compositionally biased region" description="Basic and acidic residues" evidence="5">
    <location>
        <begin position="406"/>
        <end position="415"/>
    </location>
</feature>
<dbReference type="PANTHER" id="PTHR23542">
    <property type="match status" value="1"/>
</dbReference>
<sequence length="428" mass="43393">MDMTPYRGVLGLPGVRSLTLVGLIARIPVTATGLTLTLHVTDSMKLGFTQAGLVGTAATLGTAVGAPLAGRFVDRHGLRPVLLVTTAAQLVFWLAAPALPYYALLVAGAVAGLLSLPVFTVIRQCLAAMVPAERRRPAFALDSMAVELSYMVGPAVAAAGVAALGSAWMLIAVGVGLVGSGVVLFLLDPPIKSDAEREEEQAAGGAPSRRSWLTPGLVTLLGAVSALTFVLTATELSLVATLTTAGATGLAGLVIGVWCLYSLIGGFVYGGLSREVSPLLLIGGLCALTAPLGLVGGGWWWLCLAILPSGLLCAPALSSSIDVVSRRVPAAARGEAMGLHSTALTLGVAIGNPVAGAVIDAYGPATAFAVTGLIGAAAVLLAVPFWRRHRTPAPLTPKAVPAEPGEAPREIEPRRGHPAPARSSSTAS</sequence>
<protein>
    <submittedName>
        <fullName evidence="8">MFS family permease</fullName>
    </submittedName>
</protein>
<feature type="transmembrane region" description="Helical" evidence="6">
    <location>
        <begin position="102"/>
        <end position="126"/>
    </location>
</feature>
<keyword evidence="9" id="KW-1185">Reference proteome</keyword>
<name>A0A840P5P5_9ACTN</name>
<dbReference type="EMBL" id="JACHGN010000005">
    <property type="protein sequence ID" value="MBB5132790.1"/>
    <property type="molecule type" value="Genomic_DNA"/>
</dbReference>
<dbReference type="PROSITE" id="PS50850">
    <property type="entry name" value="MFS"/>
    <property type="match status" value="1"/>
</dbReference>
<dbReference type="InterPro" id="IPR020846">
    <property type="entry name" value="MFS_dom"/>
</dbReference>
<keyword evidence="4 6" id="KW-0472">Membrane</keyword>
<evidence type="ECO:0000256" key="1">
    <source>
        <dbReference type="ARBA" id="ARBA00004651"/>
    </source>
</evidence>
<evidence type="ECO:0000256" key="5">
    <source>
        <dbReference type="SAM" id="MobiDB-lite"/>
    </source>
</evidence>
<dbReference type="InterPro" id="IPR011701">
    <property type="entry name" value="MFS"/>
</dbReference>
<feature type="transmembrane region" description="Helical" evidence="6">
    <location>
        <begin position="338"/>
        <end position="359"/>
    </location>
</feature>
<feature type="transmembrane region" description="Helical" evidence="6">
    <location>
        <begin position="212"/>
        <end position="232"/>
    </location>
</feature>
<feature type="transmembrane region" description="Helical" evidence="6">
    <location>
        <begin position="20"/>
        <end position="40"/>
    </location>
</feature>
<feature type="transmembrane region" description="Helical" evidence="6">
    <location>
        <begin position="78"/>
        <end position="96"/>
    </location>
</feature>
<reference evidence="8 9" key="1">
    <citation type="submission" date="2020-08" db="EMBL/GenBank/DDBJ databases">
        <title>Genomic Encyclopedia of Type Strains, Phase IV (KMG-IV): sequencing the most valuable type-strain genomes for metagenomic binning, comparative biology and taxonomic classification.</title>
        <authorList>
            <person name="Goeker M."/>
        </authorList>
    </citation>
    <scope>NUCLEOTIDE SEQUENCE [LARGE SCALE GENOMIC DNA]</scope>
    <source>
        <strain evidence="8 9">DSM 45615</strain>
    </source>
</reference>
<dbReference type="Pfam" id="PF07690">
    <property type="entry name" value="MFS_1"/>
    <property type="match status" value="1"/>
</dbReference>
<evidence type="ECO:0000259" key="7">
    <source>
        <dbReference type="PROSITE" id="PS50850"/>
    </source>
</evidence>
<dbReference type="PANTHER" id="PTHR23542:SF1">
    <property type="entry name" value="MAJOR FACILITATOR SUPERFAMILY (MFS) PROFILE DOMAIN-CONTAINING PROTEIN"/>
    <property type="match status" value="1"/>
</dbReference>
<dbReference type="Proteomes" id="UP000578449">
    <property type="component" value="Unassembled WGS sequence"/>
</dbReference>
<evidence type="ECO:0000256" key="4">
    <source>
        <dbReference type="ARBA" id="ARBA00023136"/>
    </source>
</evidence>
<feature type="transmembrane region" description="Helical" evidence="6">
    <location>
        <begin position="299"/>
        <end position="317"/>
    </location>
</feature>
<feature type="transmembrane region" description="Helical" evidence="6">
    <location>
        <begin position="365"/>
        <end position="386"/>
    </location>
</feature>
<evidence type="ECO:0000313" key="8">
    <source>
        <dbReference type="EMBL" id="MBB5132790.1"/>
    </source>
</evidence>
<evidence type="ECO:0000256" key="3">
    <source>
        <dbReference type="ARBA" id="ARBA00022989"/>
    </source>
</evidence>
<dbReference type="GO" id="GO:0005886">
    <property type="term" value="C:plasma membrane"/>
    <property type="evidence" value="ECO:0007669"/>
    <property type="project" value="UniProtKB-SubCell"/>
</dbReference>
<dbReference type="Gene3D" id="1.20.1250.20">
    <property type="entry name" value="MFS general substrate transporter like domains"/>
    <property type="match status" value="1"/>
</dbReference>
<keyword evidence="3 6" id="KW-1133">Transmembrane helix</keyword>
<dbReference type="InterPro" id="IPR036259">
    <property type="entry name" value="MFS_trans_sf"/>
</dbReference>
<keyword evidence="2 6" id="KW-0812">Transmembrane</keyword>
<feature type="transmembrane region" description="Helical" evidence="6">
    <location>
        <begin position="167"/>
        <end position="187"/>
    </location>
</feature>
<feature type="region of interest" description="Disordered" evidence="5">
    <location>
        <begin position="393"/>
        <end position="428"/>
    </location>
</feature>